<dbReference type="InterPro" id="IPR036388">
    <property type="entry name" value="WH-like_DNA-bd_sf"/>
</dbReference>
<dbReference type="NCBIfam" id="TIGR02937">
    <property type="entry name" value="sigma70-ECF"/>
    <property type="match status" value="1"/>
</dbReference>
<keyword evidence="4" id="KW-0804">Transcription</keyword>
<dbReference type="InterPro" id="IPR014284">
    <property type="entry name" value="RNA_pol_sigma-70_dom"/>
</dbReference>
<dbReference type="Pfam" id="PF04542">
    <property type="entry name" value="Sigma70_r2"/>
    <property type="match status" value="1"/>
</dbReference>
<keyword evidence="3" id="KW-0731">Sigma factor</keyword>
<accession>A0A645FHV5</accession>
<dbReference type="SUPFAM" id="SSF88946">
    <property type="entry name" value="Sigma2 domain of RNA polymerase sigma factors"/>
    <property type="match status" value="1"/>
</dbReference>
<dbReference type="GO" id="GO:0003677">
    <property type="term" value="F:DNA binding"/>
    <property type="evidence" value="ECO:0007669"/>
    <property type="project" value="InterPro"/>
</dbReference>
<dbReference type="PANTHER" id="PTHR43133">
    <property type="entry name" value="RNA POLYMERASE ECF-TYPE SIGMA FACTO"/>
    <property type="match status" value="1"/>
</dbReference>
<feature type="domain" description="RNA polymerase sigma factor 70 region 4 type 2" evidence="6">
    <location>
        <begin position="94"/>
        <end position="146"/>
    </location>
</feature>
<dbReference type="AlphaFoldDB" id="A0A645FHV5"/>
<dbReference type="InterPro" id="IPR013249">
    <property type="entry name" value="RNA_pol_sigma70_r4_t2"/>
</dbReference>
<evidence type="ECO:0000313" key="7">
    <source>
        <dbReference type="EMBL" id="MPN11833.1"/>
    </source>
</evidence>
<keyword evidence="2" id="KW-0805">Transcription regulation</keyword>
<comment type="caution">
    <text evidence="7">The sequence shown here is derived from an EMBL/GenBank/DDBJ whole genome shotgun (WGS) entry which is preliminary data.</text>
</comment>
<feature type="domain" description="RNA polymerase sigma-70 region 2" evidence="5">
    <location>
        <begin position="3"/>
        <end position="59"/>
    </location>
</feature>
<gene>
    <name evidence="7" type="primary">sigH_27</name>
    <name evidence="7" type="ORF">SDC9_159141</name>
</gene>
<evidence type="ECO:0000256" key="2">
    <source>
        <dbReference type="ARBA" id="ARBA00023015"/>
    </source>
</evidence>
<dbReference type="GO" id="GO:0006352">
    <property type="term" value="P:DNA-templated transcription initiation"/>
    <property type="evidence" value="ECO:0007669"/>
    <property type="project" value="InterPro"/>
</dbReference>
<dbReference type="PANTHER" id="PTHR43133:SF46">
    <property type="entry name" value="RNA POLYMERASE SIGMA-70 FACTOR ECF SUBFAMILY"/>
    <property type="match status" value="1"/>
</dbReference>
<dbReference type="NCBIfam" id="TIGR02985">
    <property type="entry name" value="Sig70_bacteroi1"/>
    <property type="match status" value="1"/>
</dbReference>
<evidence type="ECO:0000256" key="1">
    <source>
        <dbReference type="ARBA" id="ARBA00010641"/>
    </source>
</evidence>
<sequence>MTSYAFRILNDMNDAREVVHTTFCKVWDNHKKLEINESLKAYLYRSVYNNSISLLRSRKQFAKFTDLGLGDLYFNRIVQNPHEEMRLFDSDTRRVIVDAINELPEKCRMIFIKCKIEGNTYSKVAESLDLSVKTVENQMTIALKKLRAKLDWLMILLLVG</sequence>
<dbReference type="InterPro" id="IPR039425">
    <property type="entry name" value="RNA_pol_sigma-70-like"/>
</dbReference>
<name>A0A645FHV5_9ZZZZ</name>
<evidence type="ECO:0000256" key="3">
    <source>
        <dbReference type="ARBA" id="ARBA00023082"/>
    </source>
</evidence>
<proteinExistence type="inferred from homology"/>
<comment type="similarity">
    <text evidence="1">Belongs to the sigma-70 factor family. ECF subfamily.</text>
</comment>
<dbReference type="EMBL" id="VSSQ01058100">
    <property type="protein sequence ID" value="MPN11833.1"/>
    <property type="molecule type" value="Genomic_DNA"/>
</dbReference>
<dbReference type="Pfam" id="PF08281">
    <property type="entry name" value="Sigma70_r4_2"/>
    <property type="match status" value="1"/>
</dbReference>
<organism evidence="7">
    <name type="scientific">bioreactor metagenome</name>
    <dbReference type="NCBI Taxonomy" id="1076179"/>
    <lineage>
        <taxon>unclassified sequences</taxon>
        <taxon>metagenomes</taxon>
        <taxon>ecological metagenomes</taxon>
    </lineage>
</organism>
<dbReference type="InterPro" id="IPR014327">
    <property type="entry name" value="RNA_pol_sigma70_bacteroid"/>
</dbReference>
<evidence type="ECO:0000259" key="5">
    <source>
        <dbReference type="Pfam" id="PF04542"/>
    </source>
</evidence>
<dbReference type="InterPro" id="IPR013325">
    <property type="entry name" value="RNA_pol_sigma_r2"/>
</dbReference>
<dbReference type="GO" id="GO:0016987">
    <property type="term" value="F:sigma factor activity"/>
    <property type="evidence" value="ECO:0007669"/>
    <property type="project" value="UniProtKB-KW"/>
</dbReference>
<evidence type="ECO:0000259" key="6">
    <source>
        <dbReference type="Pfam" id="PF08281"/>
    </source>
</evidence>
<dbReference type="Gene3D" id="1.10.1740.10">
    <property type="match status" value="1"/>
</dbReference>
<dbReference type="InterPro" id="IPR007627">
    <property type="entry name" value="RNA_pol_sigma70_r2"/>
</dbReference>
<dbReference type="InterPro" id="IPR013324">
    <property type="entry name" value="RNA_pol_sigma_r3/r4-like"/>
</dbReference>
<reference evidence="7" key="1">
    <citation type="submission" date="2019-08" db="EMBL/GenBank/DDBJ databases">
        <authorList>
            <person name="Kucharzyk K."/>
            <person name="Murdoch R.W."/>
            <person name="Higgins S."/>
            <person name="Loffler F."/>
        </authorList>
    </citation>
    <scope>NUCLEOTIDE SEQUENCE</scope>
</reference>
<protein>
    <submittedName>
        <fullName evidence="7">ECF RNA polymerase sigma factor SigH</fullName>
    </submittedName>
</protein>
<dbReference type="Gene3D" id="1.10.10.10">
    <property type="entry name" value="Winged helix-like DNA-binding domain superfamily/Winged helix DNA-binding domain"/>
    <property type="match status" value="1"/>
</dbReference>
<dbReference type="SUPFAM" id="SSF88659">
    <property type="entry name" value="Sigma3 and sigma4 domains of RNA polymerase sigma factors"/>
    <property type="match status" value="1"/>
</dbReference>
<evidence type="ECO:0000256" key="4">
    <source>
        <dbReference type="ARBA" id="ARBA00023163"/>
    </source>
</evidence>